<accession>A0A437MNJ4</accession>
<proteinExistence type="predicted"/>
<sequence>MRSREGQLSDNRPIPRNRVEKEKQLRDLKEVYANLKPYTSPELRASIATKIRELSEEMKQPAPPPREERGPRRPPRREPRKF</sequence>
<reference evidence="2 3" key="1">
    <citation type="submission" date="2019-01" db="EMBL/GenBank/DDBJ databases">
        <authorList>
            <person name="Chen W.-M."/>
        </authorList>
    </citation>
    <scope>NUCLEOTIDE SEQUENCE [LARGE SCALE GENOMIC DNA]</scope>
    <source>
        <strain evidence="2 3">CCP-6</strain>
    </source>
</reference>
<feature type="region of interest" description="Disordered" evidence="1">
    <location>
        <begin position="1"/>
        <end position="22"/>
    </location>
</feature>
<organism evidence="2 3">
    <name type="scientific">Rhodovarius crocodyli</name>
    <dbReference type="NCBI Taxonomy" id="1979269"/>
    <lineage>
        <taxon>Bacteria</taxon>
        <taxon>Pseudomonadati</taxon>
        <taxon>Pseudomonadota</taxon>
        <taxon>Alphaproteobacteria</taxon>
        <taxon>Acetobacterales</taxon>
        <taxon>Roseomonadaceae</taxon>
        <taxon>Rhodovarius</taxon>
    </lineage>
</organism>
<evidence type="ECO:0000313" key="2">
    <source>
        <dbReference type="EMBL" id="RVT99206.1"/>
    </source>
</evidence>
<name>A0A437MNJ4_9PROT</name>
<dbReference type="Proteomes" id="UP000282957">
    <property type="component" value="Unassembled WGS sequence"/>
</dbReference>
<dbReference type="EMBL" id="SACL01000001">
    <property type="protein sequence ID" value="RVT99206.1"/>
    <property type="molecule type" value="Genomic_DNA"/>
</dbReference>
<feature type="compositionally biased region" description="Basic residues" evidence="1">
    <location>
        <begin position="72"/>
        <end position="82"/>
    </location>
</feature>
<protein>
    <submittedName>
        <fullName evidence="2">Uncharacterized protein</fullName>
    </submittedName>
</protein>
<dbReference type="OrthoDB" id="7306959at2"/>
<evidence type="ECO:0000313" key="3">
    <source>
        <dbReference type="Proteomes" id="UP000282957"/>
    </source>
</evidence>
<dbReference type="AlphaFoldDB" id="A0A437MNJ4"/>
<feature type="compositionally biased region" description="Basic and acidic residues" evidence="1">
    <location>
        <begin position="53"/>
        <end position="71"/>
    </location>
</feature>
<keyword evidence="3" id="KW-1185">Reference proteome</keyword>
<comment type="caution">
    <text evidence="2">The sequence shown here is derived from an EMBL/GenBank/DDBJ whole genome shotgun (WGS) entry which is preliminary data.</text>
</comment>
<gene>
    <name evidence="2" type="ORF">EOD42_03650</name>
</gene>
<dbReference type="RefSeq" id="WP_127785985.1">
    <property type="nucleotide sequence ID" value="NZ_SACL01000001.1"/>
</dbReference>
<feature type="region of interest" description="Disordered" evidence="1">
    <location>
        <begin position="53"/>
        <end position="82"/>
    </location>
</feature>
<evidence type="ECO:0000256" key="1">
    <source>
        <dbReference type="SAM" id="MobiDB-lite"/>
    </source>
</evidence>